<dbReference type="AlphaFoldDB" id="A0A6A5SR38"/>
<accession>A0A6A5SR38</accession>
<protein>
    <submittedName>
        <fullName evidence="2">Uncharacterized protein</fullName>
    </submittedName>
</protein>
<organism evidence="2 3">
    <name type="scientific">Clathrospora elynae</name>
    <dbReference type="NCBI Taxonomy" id="706981"/>
    <lineage>
        <taxon>Eukaryota</taxon>
        <taxon>Fungi</taxon>
        <taxon>Dikarya</taxon>
        <taxon>Ascomycota</taxon>
        <taxon>Pezizomycotina</taxon>
        <taxon>Dothideomycetes</taxon>
        <taxon>Pleosporomycetidae</taxon>
        <taxon>Pleosporales</taxon>
        <taxon>Diademaceae</taxon>
        <taxon>Clathrospora</taxon>
    </lineage>
</organism>
<feature type="chain" id="PRO_5025373933" evidence="1">
    <location>
        <begin position="21"/>
        <end position="193"/>
    </location>
</feature>
<keyword evidence="1" id="KW-0732">Signal</keyword>
<sequence length="193" mass="20641">MPSYLPILVVLGTLGSFVTADNIYTYTQSGCQGSAFFFKDIDHNICAVTITGTASSIGDAIAKGLTTVKSGKLEVQETGKKHFIGWDEGPGSNADGPLQCGHVSVNKAVTERETCISGSLHGLSWTEPGDNKRKRDVWTCTGSREPDAVVLNGKHYNTNGIPPTDAKRLKDLAYKDGGNVPSDLSKYEFTPTV</sequence>
<proteinExistence type="predicted"/>
<dbReference type="EMBL" id="ML976078">
    <property type="protein sequence ID" value="KAF1939577.1"/>
    <property type="molecule type" value="Genomic_DNA"/>
</dbReference>
<evidence type="ECO:0000313" key="2">
    <source>
        <dbReference type="EMBL" id="KAF1939577.1"/>
    </source>
</evidence>
<reference evidence="2" key="1">
    <citation type="journal article" date="2020" name="Stud. Mycol.">
        <title>101 Dothideomycetes genomes: a test case for predicting lifestyles and emergence of pathogens.</title>
        <authorList>
            <person name="Haridas S."/>
            <person name="Albert R."/>
            <person name="Binder M."/>
            <person name="Bloem J."/>
            <person name="Labutti K."/>
            <person name="Salamov A."/>
            <person name="Andreopoulos B."/>
            <person name="Baker S."/>
            <person name="Barry K."/>
            <person name="Bills G."/>
            <person name="Bluhm B."/>
            <person name="Cannon C."/>
            <person name="Castanera R."/>
            <person name="Culley D."/>
            <person name="Daum C."/>
            <person name="Ezra D."/>
            <person name="Gonzalez J."/>
            <person name="Henrissat B."/>
            <person name="Kuo A."/>
            <person name="Liang C."/>
            <person name="Lipzen A."/>
            <person name="Lutzoni F."/>
            <person name="Magnuson J."/>
            <person name="Mondo S."/>
            <person name="Nolan M."/>
            <person name="Ohm R."/>
            <person name="Pangilinan J."/>
            <person name="Park H.-J."/>
            <person name="Ramirez L."/>
            <person name="Alfaro M."/>
            <person name="Sun H."/>
            <person name="Tritt A."/>
            <person name="Yoshinaga Y."/>
            <person name="Zwiers L.-H."/>
            <person name="Turgeon B."/>
            <person name="Goodwin S."/>
            <person name="Spatafora J."/>
            <person name="Crous P."/>
            <person name="Grigoriev I."/>
        </authorList>
    </citation>
    <scope>NUCLEOTIDE SEQUENCE</scope>
    <source>
        <strain evidence="2">CBS 161.51</strain>
    </source>
</reference>
<feature type="signal peptide" evidence="1">
    <location>
        <begin position="1"/>
        <end position="20"/>
    </location>
</feature>
<evidence type="ECO:0000256" key="1">
    <source>
        <dbReference type="SAM" id="SignalP"/>
    </source>
</evidence>
<evidence type="ECO:0000313" key="3">
    <source>
        <dbReference type="Proteomes" id="UP000800038"/>
    </source>
</evidence>
<name>A0A6A5SR38_9PLEO</name>
<dbReference type="OrthoDB" id="3679793at2759"/>
<gene>
    <name evidence="2" type="ORF">EJ02DRAFT_408185</name>
</gene>
<dbReference type="Proteomes" id="UP000800038">
    <property type="component" value="Unassembled WGS sequence"/>
</dbReference>
<keyword evidence="3" id="KW-1185">Reference proteome</keyword>